<comment type="caution">
    <text evidence="1">The sequence shown here is derived from an EMBL/GenBank/DDBJ whole genome shotgun (WGS) entry which is preliminary data.</text>
</comment>
<evidence type="ECO:0000313" key="1">
    <source>
        <dbReference type="EMBL" id="OQP45234.1"/>
    </source>
</evidence>
<evidence type="ECO:0008006" key="3">
    <source>
        <dbReference type="Google" id="ProtNLM"/>
    </source>
</evidence>
<sequence length="104" mass="12136">MDEIFDRIIKFVVANRWDYDFPLTRNTSLQKDLKIYGDDAAEIIIAFGKEFNVDISDFKLQEYFEPEGDAVIASIMRLFKKKKMSYKPLTLGDLEYAVIKGKLE</sequence>
<proteinExistence type="predicted"/>
<dbReference type="RefSeq" id="WP_014219294.1">
    <property type="nucleotide sequence ID" value="NZ_LWBO01000021.1"/>
</dbReference>
<dbReference type="Pfam" id="PF07377">
    <property type="entry name" value="DUF1493"/>
    <property type="match status" value="1"/>
</dbReference>
<accession>A0ABX3NUT9</accession>
<protein>
    <recommendedName>
        <fullName evidence="3">Acyl carrier protein</fullName>
    </recommendedName>
</protein>
<dbReference type="InterPro" id="IPR010862">
    <property type="entry name" value="DUF1493"/>
</dbReference>
<organism evidence="1 2">
    <name type="scientific">Niastella koreensis</name>
    <dbReference type="NCBI Taxonomy" id="354356"/>
    <lineage>
        <taxon>Bacteria</taxon>
        <taxon>Pseudomonadati</taxon>
        <taxon>Bacteroidota</taxon>
        <taxon>Chitinophagia</taxon>
        <taxon>Chitinophagales</taxon>
        <taxon>Chitinophagaceae</taxon>
        <taxon>Niastella</taxon>
    </lineage>
</organism>
<dbReference type="InterPro" id="IPR036736">
    <property type="entry name" value="ACP-like_sf"/>
</dbReference>
<dbReference type="Proteomes" id="UP000192277">
    <property type="component" value="Unassembled WGS sequence"/>
</dbReference>
<dbReference type="Gene3D" id="1.10.1200.10">
    <property type="entry name" value="ACP-like"/>
    <property type="match status" value="1"/>
</dbReference>
<keyword evidence="2" id="KW-1185">Reference proteome</keyword>
<dbReference type="EMBL" id="LWBO01000021">
    <property type="protein sequence ID" value="OQP45234.1"/>
    <property type="molecule type" value="Genomic_DNA"/>
</dbReference>
<reference evidence="1 2" key="1">
    <citation type="submission" date="2016-04" db="EMBL/GenBank/DDBJ databases">
        <authorList>
            <person name="Chen L."/>
            <person name="Zhuang W."/>
            <person name="Wang G."/>
        </authorList>
    </citation>
    <scope>NUCLEOTIDE SEQUENCE [LARGE SCALE GENOMIC DNA]</scope>
    <source>
        <strain evidence="2">GR20</strain>
    </source>
</reference>
<name>A0ABX3NUT9_9BACT</name>
<evidence type="ECO:0000313" key="2">
    <source>
        <dbReference type="Proteomes" id="UP000192277"/>
    </source>
</evidence>
<gene>
    <name evidence="1" type="ORF">A4D02_34260</name>
</gene>